<evidence type="ECO:0000259" key="3">
    <source>
        <dbReference type="PROSITE" id="PS51186"/>
    </source>
</evidence>
<organism evidence="4 5">
    <name type="scientific">Tsuneonella litorea</name>
    <dbReference type="NCBI Taxonomy" id="2976475"/>
    <lineage>
        <taxon>Bacteria</taxon>
        <taxon>Pseudomonadati</taxon>
        <taxon>Pseudomonadota</taxon>
        <taxon>Alphaproteobacteria</taxon>
        <taxon>Sphingomonadales</taxon>
        <taxon>Erythrobacteraceae</taxon>
        <taxon>Tsuneonella</taxon>
    </lineage>
</organism>
<name>A0A9X2W1Y6_9SPHN</name>
<dbReference type="PANTHER" id="PTHR43877">
    <property type="entry name" value="AMINOALKYLPHOSPHONATE N-ACETYLTRANSFERASE-RELATED-RELATED"/>
    <property type="match status" value="1"/>
</dbReference>
<feature type="domain" description="N-acetyltransferase" evidence="3">
    <location>
        <begin position="1"/>
        <end position="172"/>
    </location>
</feature>
<protein>
    <submittedName>
        <fullName evidence="4">GNAT family N-acetyltransferase</fullName>
    </submittedName>
</protein>
<accession>A0A9X2W1Y6</accession>
<evidence type="ECO:0000256" key="1">
    <source>
        <dbReference type="ARBA" id="ARBA00022679"/>
    </source>
</evidence>
<dbReference type="CDD" id="cd04301">
    <property type="entry name" value="NAT_SF"/>
    <property type="match status" value="1"/>
</dbReference>
<dbReference type="Proteomes" id="UP001142648">
    <property type="component" value="Unassembled WGS sequence"/>
</dbReference>
<keyword evidence="5" id="KW-1185">Reference proteome</keyword>
<dbReference type="AlphaFoldDB" id="A0A9X2W1Y6"/>
<dbReference type="InterPro" id="IPR000182">
    <property type="entry name" value="GNAT_dom"/>
</dbReference>
<dbReference type="PANTHER" id="PTHR43877:SF2">
    <property type="entry name" value="AMINOALKYLPHOSPHONATE N-ACETYLTRANSFERASE-RELATED"/>
    <property type="match status" value="1"/>
</dbReference>
<keyword evidence="1" id="KW-0808">Transferase</keyword>
<evidence type="ECO:0000313" key="5">
    <source>
        <dbReference type="Proteomes" id="UP001142648"/>
    </source>
</evidence>
<dbReference type="GO" id="GO:0016747">
    <property type="term" value="F:acyltransferase activity, transferring groups other than amino-acyl groups"/>
    <property type="evidence" value="ECO:0007669"/>
    <property type="project" value="InterPro"/>
</dbReference>
<dbReference type="InterPro" id="IPR016181">
    <property type="entry name" value="Acyl_CoA_acyltransferase"/>
</dbReference>
<dbReference type="RefSeq" id="WP_259962140.1">
    <property type="nucleotide sequence ID" value="NZ_JAOAMV010000004.1"/>
</dbReference>
<dbReference type="Gene3D" id="3.40.630.30">
    <property type="match status" value="1"/>
</dbReference>
<dbReference type="SUPFAM" id="SSF55729">
    <property type="entry name" value="Acyl-CoA N-acyltransferases (Nat)"/>
    <property type="match status" value="1"/>
</dbReference>
<keyword evidence="2" id="KW-0012">Acyltransferase</keyword>
<dbReference type="Pfam" id="PF00583">
    <property type="entry name" value="Acetyltransf_1"/>
    <property type="match status" value="1"/>
</dbReference>
<evidence type="ECO:0000256" key="2">
    <source>
        <dbReference type="ARBA" id="ARBA00023315"/>
    </source>
</evidence>
<reference evidence="4" key="1">
    <citation type="submission" date="2022-09" db="EMBL/GenBank/DDBJ databases">
        <title>The genome sequence of Tsuneonella sp. YG55.</title>
        <authorList>
            <person name="Liu Y."/>
        </authorList>
    </citation>
    <scope>NUCLEOTIDE SEQUENCE</scope>
    <source>
        <strain evidence="4">YG55</strain>
    </source>
</reference>
<evidence type="ECO:0000313" key="4">
    <source>
        <dbReference type="EMBL" id="MCT2559267.1"/>
    </source>
</evidence>
<gene>
    <name evidence="4" type="ORF">N0B51_09750</name>
</gene>
<sequence>MILRPASISDVDALVAMSRRSFTDAFGHLYAPSDLAAFLDDWRSPRRMAEIVERSDAALTLAEDGGELLGYCAMFFGAGFDERPEPRPARPALLSQLYCTSAATGRGVGTALMDDALAQAHARGCDAVQLSVYAENFGAQRFYARYGFAKVADIDFWVGTHRDDEFLYELAL</sequence>
<proteinExistence type="predicted"/>
<dbReference type="EMBL" id="JAOAMV010000004">
    <property type="protein sequence ID" value="MCT2559267.1"/>
    <property type="molecule type" value="Genomic_DNA"/>
</dbReference>
<dbReference type="PROSITE" id="PS51186">
    <property type="entry name" value="GNAT"/>
    <property type="match status" value="1"/>
</dbReference>
<comment type="caution">
    <text evidence="4">The sequence shown here is derived from an EMBL/GenBank/DDBJ whole genome shotgun (WGS) entry which is preliminary data.</text>
</comment>
<dbReference type="InterPro" id="IPR050832">
    <property type="entry name" value="Bact_Acetyltransf"/>
</dbReference>